<sequence>MKVVACFSPTSSNRYVPDGPHATRWQSLDLGLLGEQIRRRSQAIVGTSQADGLYDESMRMANKFQFMGSSYSASNGDLPRAVLARFMTRCANLKPLPVPAASKLDLRCYCDKQFCKDHIFPDAYQCLVDPSRAPVLLPKALRPRCLQQAQPRCIPRRLERRRYAGAAMPTALRIATHHKHACPVPELVAAPKNEAAHALLAKHFSTSAAKMNNRPAWSAPKCKVPTDPKKQAQLEKEGRVHEDASSRGARRSGRQARFDWDRSTIAR</sequence>
<comment type="caution">
    <text evidence="1">The sequence shown here is derived from an EMBL/GenBank/DDBJ whole genome shotgun (WGS) entry which is preliminary data.</text>
</comment>
<gene>
    <name evidence="1" type="ORF">F5148DRAFT_596463</name>
</gene>
<dbReference type="EMBL" id="JAGFNK010000433">
    <property type="protein sequence ID" value="KAI9450413.1"/>
    <property type="molecule type" value="Genomic_DNA"/>
</dbReference>
<keyword evidence="2" id="KW-1185">Reference proteome</keyword>
<dbReference type="Proteomes" id="UP001207468">
    <property type="component" value="Unassembled WGS sequence"/>
</dbReference>
<accession>A0ACC0TV93</accession>
<organism evidence="1 2">
    <name type="scientific">Russula earlei</name>
    <dbReference type="NCBI Taxonomy" id="71964"/>
    <lineage>
        <taxon>Eukaryota</taxon>
        <taxon>Fungi</taxon>
        <taxon>Dikarya</taxon>
        <taxon>Basidiomycota</taxon>
        <taxon>Agaricomycotina</taxon>
        <taxon>Agaricomycetes</taxon>
        <taxon>Russulales</taxon>
        <taxon>Russulaceae</taxon>
        <taxon>Russula</taxon>
    </lineage>
</organism>
<name>A0ACC0TV93_9AGAM</name>
<evidence type="ECO:0000313" key="1">
    <source>
        <dbReference type="EMBL" id="KAI9450413.1"/>
    </source>
</evidence>
<proteinExistence type="predicted"/>
<protein>
    <submittedName>
        <fullName evidence="1">Uncharacterized protein</fullName>
    </submittedName>
</protein>
<evidence type="ECO:0000313" key="2">
    <source>
        <dbReference type="Proteomes" id="UP001207468"/>
    </source>
</evidence>
<reference evidence="1" key="1">
    <citation type="submission" date="2021-03" db="EMBL/GenBank/DDBJ databases">
        <title>Evolutionary priming and transition to the ectomycorrhizal habit in an iconic lineage of mushroom-forming fungi: is preadaptation a requirement?</title>
        <authorList>
            <consortium name="DOE Joint Genome Institute"/>
            <person name="Looney B.P."/>
            <person name="Miyauchi S."/>
            <person name="Morin E."/>
            <person name="Drula E."/>
            <person name="Courty P.E."/>
            <person name="Chicoki N."/>
            <person name="Fauchery L."/>
            <person name="Kohler A."/>
            <person name="Kuo A."/>
            <person name="LaButti K."/>
            <person name="Pangilinan J."/>
            <person name="Lipzen A."/>
            <person name="Riley R."/>
            <person name="Andreopoulos W."/>
            <person name="He G."/>
            <person name="Johnson J."/>
            <person name="Barry K.W."/>
            <person name="Grigoriev I.V."/>
            <person name="Nagy L."/>
            <person name="Hibbett D."/>
            <person name="Henrissat B."/>
            <person name="Matheny P.B."/>
            <person name="Labbe J."/>
            <person name="Martin A.F."/>
        </authorList>
    </citation>
    <scope>NUCLEOTIDE SEQUENCE</scope>
    <source>
        <strain evidence="1">BPL698</strain>
    </source>
</reference>